<sequence>MAARSFSVLASLLAVASASPCKLPNYALPSTGTGTELPAAAAGLSVLKIAVGHGIQNYTCSSTTASTVATGALAVLYDITNLYPGTASTGLSADAFNALSGNVLWGQDIPLNLQTSSAASPGSEKTPNVLAEADYGAVIADPFPSPSSLSLPGILTAEAPFLGHHYFDATGVPTFDLSSVGLFGSVNKTGDVKAPSTADTGILASGAVDWLQLTDNGSGLSVGIKQVYRVITAGGASETCSVLNAASGSVPYTAFYWFFG</sequence>
<proteinExistence type="predicted"/>
<evidence type="ECO:0000313" key="2">
    <source>
        <dbReference type="EMBL" id="CAK7238573.1"/>
    </source>
</evidence>
<dbReference type="EMBL" id="CAWUHD010000288">
    <property type="protein sequence ID" value="CAK7238573.1"/>
    <property type="molecule type" value="Genomic_DNA"/>
</dbReference>
<organism evidence="2 3">
    <name type="scientific">Sporothrix eucalyptigena</name>
    <dbReference type="NCBI Taxonomy" id="1812306"/>
    <lineage>
        <taxon>Eukaryota</taxon>
        <taxon>Fungi</taxon>
        <taxon>Dikarya</taxon>
        <taxon>Ascomycota</taxon>
        <taxon>Pezizomycotina</taxon>
        <taxon>Sordariomycetes</taxon>
        <taxon>Sordariomycetidae</taxon>
        <taxon>Ophiostomatales</taxon>
        <taxon>Ophiostomataceae</taxon>
        <taxon>Sporothrix</taxon>
    </lineage>
</organism>
<keyword evidence="3" id="KW-1185">Reference proteome</keyword>
<keyword evidence="1" id="KW-0732">Signal</keyword>
<evidence type="ECO:0000313" key="3">
    <source>
        <dbReference type="Proteomes" id="UP001642482"/>
    </source>
</evidence>
<evidence type="ECO:0000256" key="1">
    <source>
        <dbReference type="SAM" id="SignalP"/>
    </source>
</evidence>
<dbReference type="InterPro" id="IPR021851">
    <property type="entry name" value="DUF3455"/>
</dbReference>
<dbReference type="Proteomes" id="UP001642482">
    <property type="component" value="Unassembled WGS sequence"/>
</dbReference>
<feature type="chain" id="PRO_5046609728" description="Malate dehydrogenase" evidence="1">
    <location>
        <begin position="19"/>
        <end position="260"/>
    </location>
</feature>
<evidence type="ECO:0008006" key="4">
    <source>
        <dbReference type="Google" id="ProtNLM"/>
    </source>
</evidence>
<accession>A0ABP0D2D5</accession>
<reference evidence="2 3" key="1">
    <citation type="submission" date="2024-01" db="EMBL/GenBank/DDBJ databases">
        <authorList>
            <person name="Allen C."/>
            <person name="Tagirdzhanova G."/>
        </authorList>
    </citation>
    <scope>NUCLEOTIDE SEQUENCE [LARGE SCALE GENOMIC DNA]</scope>
</reference>
<dbReference type="Pfam" id="PF11937">
    <property type="entry name" value="DUF3455"/>
    <property type="match status" value="1"/>
</dbReference>
<dbReference type="PANTHER" id="PTHR35567:SF3">
    <property type="entry name" value="MALATE DEHYDROGENASE"/>
    <property type="match status" value="1"/>
</dbReference>
<protein>
    <recommendedName>
        <fullName evidence="4">Malate dehydrogenase</fullName>
    </recommendedName>
</protein>
<feature type="signal peptide" evidence="1">
    <location>
        <begin position="1"/>
        <end position="18"/>
    </location>
</feature>
<dbReference type="PANTHER" id="PTHR35567">
    <property type="entry name" value="MALATE DEHYDROGENASE (AFU_ORTHOLOGUE AFUA_2G13800)"/>
    <property type="match status" value="1"/>
</dbReference>
<comment type="caution">
    <text evidence="2">The sequence shown here is derived from an EMBL/GenBank/DDBJ whole genome shotgun (WGS) entry which is preliminary data.</text>
</comment>
<gene>
    <name evidence="2" type="ORF">SEUCBS140593_010825</name>
</gene>
<name>A0ABP0D2D5_9PEZI</name>